<protein>
    <submittedName>
        <fullName evidence="1">Uncharacterized protein</fullName>
    </submittedName>
</protein>
<reference evidence="1 2" key="1">
    <citation type="submission" date="2019-07" db="EMBL/GenBank/DDBJ databases">
        <authorList>
            <person name="Huq M.A."/>
        </authorList>
    </citation>
    <scope>NUCLEOTIDE SEQUENCE [LARGE SCALE GENOMIC DNA]</scope>
    <source>
        <strain evidence="1 2">MAH-3</strain>
    </source>
</reference>
<proteinExistence type="predicted"/>
<dbReference type="OrthoDB" id="1440073at2"/>
<gene>
    <name evidence="1" type="ORF">FO442_12225</name>
</gene>
<dbReference type="Proteomes" id="UP000316008">
    <property type="component" value="Unassembled WGS sequence"/>
</dbReference>
<keyword evidence="2" id="KW-1185">Reference proteome</keyword>
<comment type="caution">
    <text evidence="1">The sequence shown here is derived from an EMBL/GenBank/DDBJ whole genome shotgun (WGS) entry which is preliminary data.</text>
</comment>
<dbReference type="EMBL" id="VLPL01000005">
    <property type="protein sequence ID" value="TSJ42526.1"/>
    <property type="molecule type" value="Genomic_DNA"/>
</dbReference>
<accession>A0A556MRF2</accession>
<name>A0A556MRF2_9FLAO</name>
<dbReference type="AlphaFoldDB" id="A0A556MRF2"/>
<dbReference type="RefSeq" id="WP_144333479.1">
    <property type="nucleotide sequence ID" value="NZ_VLPL01000005.1"/>
</dbReference>
<sequence length="154" mass="18062">MFRIRLIPFFIVIFLFAVIGCKKENGKHTYEMSLMFDNGDVFKDYGIMYEKPIRGKKYRDKIHDAFNLNESQGKAVYIEVFNGYILLKEGDNKFVCSDQLFWEGLVGDIYLEGNYTRKGRAYTVSDGYFEVIWRDQFGNPLSNSVLTGKWTLKR</sequence>
<organism evidence="1 2">
    <name type="scientific">Fluviicola chungangensis</name>
    <dbReference type="NCBI Taxonomy" id="2597671"/>
    <lineage>
        <taxon>Bacteria</taxon>
        <taxon>Pseudomonadati</taxon>
        <taxon>Bacteroidota</taxon>
        <taxon>Flavobacteriia</taxon>
        <taxon>Flavobacteriales</taxon>
        <taxon>Crocinitomicaceae</taxon>
        <taxon>Fluviicola</taxon>
    </lineage>
</organism>
<dbReference type="PROSITE" id="PS51257">
    <property type="entry name" value="PROKAR_LIPOPROTEIN"/>
    <property type="match status" value="1"/>
</dbReference>
<evidence type="ECO:0000313" key="1">
    <source>
        <dbReference type="EMBL" id="TSJ42526.1"/>
    </source>
</evidence>
<evidence type="ECO:0000313" key="2">
    <source>
        <dbReference type="Proteomes" id="UP000316008"/>
    </source>
</evidence>